<dbReference type="GO" id="GO:0016887">
    <property type="term" value="F:ATP hydrolysis activity"/>
    <property type="evidence" value="ECO:0007669"/>
    <property type="project" value="InterPro"/>
</dbReference>
<reference evidence="4 5" key="1">
    <citation type="submission" date="2020-08" db="EMBL/GenBank/DDBJ databases">
        <title>Sequencing the genomes of 1000 actinobacteria strains.</title>
        <authorList>
            <person name="Klenk H.-P."/>
        </authorList>
    </citation>
    <scope>NUCLEOTIDE SEQUENCE [LARGE SCALE GENOMIC DNA]</scope>
    <source>
        <strain evidence="4 5">DSM 45362</strain>
    </source>
</reference>
<evidence type="ECO:0000313" key="4">
    <source>
        <dbReference type="EMBL" id="MBB5873663.1"/>
    </source>
</evidence>
<feature type="domain" description="DUF4062" evidence="2">
    <location>
        <begin position="8"/>
        <end position="122"/>
    </location>
</feature>
<keyword evidence="4" id="KW-0067">ATP-binding</keyword>
<dbReference type="Pfam" id="PF13424">
    <property type="entry name" value="TPR_12"/>
    <property type="match status" value="1"/>
</dbReference>
<comment type="caution">
    <text evidence="4">The sequence shown here is derived from an EMBL/GenBank/DDBJ whole genome shotgun (WGS) entry which is preliminary data.</text>
</comment>
<dbReference type="Gene3D" id="1.25.40.10">
    <property type="entry name" value="Tetratricopeptide repeat domain"/>
    <property type="match status" value="2"/>
</dbReference>
<gene>
    <name evidence="4" type="ORF">F4553_007097</name>
</gene>
<sequence length="982" mass="107512">MAWPTISVFVSSTFQDMHRERDVLREHVFPVIEERLRARRHHLEIVDLRWGIWTSEEAEQSERQTQVLSVCLEEVERCRPFFLALIGDRYGWTPPRELVADVAREHGLVLPDRPLSVTELEITAALDPARGRCRPVVFLLRSSDEEGGEAGRLRRDLRAALPDSTFAYTRHDLDRFAADAVEQLWRHIDAETSGLAAAAGDGEEGAADLDAFVEQQSLGFVGREGLLASCHELADTGQHGAIAITGPPGSGKSALFAQLVATLPDTADRLVLAHSSGMGADASSVSTMVRRFTRRLATVAGRSVDVDALVTADALDAAFGSLLQEVSARQQVVLLIDGVDGFEGGPRGDYLAWLPSSLGPRTLMLAFGRPSTPVEIIESRTGNPTHVLQPLTRQAAADLIRGVCARYHRTVEEQTLQILLDSADGDGLASHGNPFWCQMAAELMNLAGADLFLAESMAGVDPQVTVRQQLNRMAAGFPAGPAEIATSFLQHLEAVHGAERVAEFALTVLLARQGWREQDLLGILTELGRQSWTALDVARLRRAFRSQLTLRRGEGTWTFAHELMATAVTARYRQDDDTAMDLHHAAVRHLRSLPAEDSLRISELLFHLISVRAAAEIAEHLAGDLSDAELVAAVAITADWVVGAEHSAEHPGDAVVAILRHLAAAPAELFDALFFVLRMGTDVDRAVEERLPLAARQRLLEACLEYFTGEGQVFGDFDGFAERLAAIRHRLATVLREQGNPDDAQDQLAAMLEHTRRVVDDRPDDIRGLSNLAQTYYQQGQAHFNRGSMRLDGIERCLEAYGNALAVMHRVVRLDPAGPMHRSGIAAICSELGRINLAIGEHADAMAYFDQALAASRAAVELDPGDLTWQSDLATSLTGVGNLRLAEGQADEAVALHEEALALREHIARRNADEPFHLENLTISHLQLGQALLARGDNDRAGQHLDESIRITRILVHFDPHRDAWADLLTSATELRSRVNAQ</sequence>
<dbReference type="RefSeq" id="WP_184845158.1">
    <property type="nucleotide sequence ID" value="NZ_JACHMN010000003.1"/>
</dbReference>
<feature type="domain" description="ORC1/DEAH AAA+ ATPase" evidence="3">
    <location>
        <begin position="238"/>
        <end position="343"/>
    </location>
</feature>
<dbReference type="AlphaFoldDB" id="A0A841C3F1"/>
<dbReference type="InterPro" id="IPR051191">
    <property type="entry name" value="DCAF12"/>
</dbReference>
<dbReference type="SUPFAM" id="SSF52540">
    <property type="entry name" value="P-loop containing nucleoside triphosphate hydrolases"/>
    <property type="match status" value="1"/>
</dbReference>
<keyword evidence="4" id="KW-0547">Nucleotide-binding</keyword>
<evidence type="ECO:0000259" key="2">
    <source>
        <dbReference type="Pfam" id="PF13271"/>
    </source>
</evidence>
<dbReference type="SUPFAM" id="SSF48452">
    <property type="entry name" value="TPR-like"/>
    <property type="match status" value="1"/>
</dbReference>
<dbReference type="PANTHER" id="PTHR19860">
    <property type="entry name" value="DDB1- AND CUL4-ASSOCIATED FACTOR 12-RELATED"/>
    <property type="match status" value="1"/>
</dbReference>
<proteinExistence type="predicted"/>
<organism evidence="4 5">
    <name type="scientific">Allocatelliglobosispora scoriae</name>
    <dbReference type="NCBI Taxonomy" id="643052"/>
    <lineage>
        <taxon>Bacteria</taxon>
        <taxon>Bacillati</taxon>
        <taxon>Actinomycetota</taxon>
        <taxon>Actinomycetes</taxon>
        <taxon>Micromonosporales</taxon>
        <taxon>Micromonosporaceae</taxon>
        <taxon>Allocatelliglobosispora</taxon>
    </lineage>
</organism>
<dbReference type="InterPro" id="IPR049945">
    <property type="entry name" value="AAA_22"/>
</dbReference>
<evidence type="ECO:0000259" key="3">
    <source>
        <dbReference type="Pfam" id="PF13401"/>
    </source>
</evidence>
<dbReference type="InterPro" id="IPR025139">
    <property type="entry name" value="DUF4062"/>
</dbReference>
<dbReference type="InterPro" id="IPR027417">
    <property type="entry name" value="P-loop_NTPase"/>
</dbReference>
<dbReference type="PANTHER" id="PTHR19860:SF42">
    <property type="entry name" value="RING-TYPE DOMAIN-CONTAINING PROTEIN"/>
    <property type="match status" value="1"/>
</dbReference>
<dbReference type="GO" id="GO:0005524">
    <property type="term" value="F:ATP binding"/>
    <property type="evidence" value="ECO:0007669"/>
    <property type="project" value="UniProtKB-KW"/>
</dbReference>
<dbReference type="Pfam" id="PF13401">
    <property type="entry name" value="AAA_22"/>
    <property type="match status" value="1"/>
</dbReference>
<dbReference type="Pfam" id="PF13271">
    <property type="entry name" value="DUF4062"/>
    <property type="match status" value="1"/>
</dbReference>
<dbReference type="Gene3D" id="3.40.50.300">
    <property type="entry name" value="P-loop containing nucleotide triphosphate hydrolases"/>
    <property type="match status" value="1"/>
</dbReference>
<name>A0A841C3F1_9ACTN</name>
<evidence type="ECO:0000256" key="1">
    <source>
        <dbReference type="ARBA" id="ARBA00022737"/>
    </source>
</evidence>
<dbReference type="GO" id="GO:0080008">
    <property type="term" value="C:Cul4-RING E3 ubiquitin ligase complex"/>
    <property type="evidence" value="ECO:0007669"/>
    <property type="project" value="TreeGrafter"/>
</dbReference>
<dbReference type="SMART" id="SM00028">
    <property type="entry name" value="TPR"/>
    <property type="match status" value="4"/>
</dbReference>
<protein>
    <submittedName>
        <fullName evidence="4">Tetratricopeptide (TPR) repeat protein/energy-coupling factor transporter ATP-binding protein EcfA2</fullName>
    </submittedName>
</protein>
<keyword evidence="5" id="KW-1185">Reference proteome</keyword>
<dbReference type="EMBL" id="JACHMN010000003">
    <property type="protein sequence ID" value="MBB5873663.1"/>
    <property type="molecule type" value="Genomic_DNA"/>
</dbReference>
<dbReference type="InterPro" id="IPR019734">
    <property type="entry name" value="TPR_rpt"/>
</dbReference>
<keyword evidence="1" id="KW-0677">Repeat</keyword>
<dbReference type="Proteomes" id="UP000587527">
    <property type="component" value="Unassembled WGS sequence"/>
</dbReference>
<dbReference type="InterPro" id="IPR011990">
    <property type="entry name" value="TPR-like_helical_dom_sf"/>
</dbReference>
<evidence type="ECO:0000313" key="5">
    <source>
        <dbReference type="Proteomes" id="UP000587527"/>
    </source>
</evidence>
<accession>A0A841C3F1</accession>